<reference evidence="4" key="1">
    <citation type="submission" date="2020-07" db="EMBL/GenBank/DDBJ databases">
        <title>Huge and variable diversity of episymbiotic CPR bacteria and DPANN archaea in groundwater ecosystems.</title>
        <authorList>
            <person name="He C.Y."/>
            <person name="Keren R."/>
            <person name="Whittaker M."/>
            <person name="Farag I.F."/>
            <person name="Doudna J."/>
            <person name="Cate J.H.D."/>
            <person name="Banfield J.F."/>
        </authorList>
    </citation>
    <scope>NUCLEOTIDE SEQUENCE</scope>
    <source>
        <strain evidence="4">NC_groundwater_672_Ag_B-0.1um_62_36</strain>
    </source>
</reference>
<keyword evidence="1 2" id="KW-0597">Phosphoprotein</keyword>
<name>A0A932G1E6_UNCTE</name>
<dbReference type="PANTHER" id="PTHR44591">
    <property type="entry name" value="STRESS RESPONSE REGULATOR PROTEIN 1"/>
    <property type="match status" value="1"/>
</dbReference>
<dbReference type="PANTHER" id="PTHR44591:SF21">
    <property type="entry name" value="TWO-COMPONENT RESPONSE REGULATOR"/>
    <property type="match status" value="1"/>
</dbReference>
<accession>A0A932G1E6</accession>
<sequence>MRSARTRRPKEERDVCGRILVVDDDEGVRTTLVDILDLFGHEAEAVASGEEALATFDETRHALLITDCYMPGMHGAELIQALRRRCPSLPMIVLTGTEEEEDLRAAGASEILRKPFDIGEIQEAVERGLKGRVPARG</sequence>
<feature type="domain" description="Response regulatory" evidence="3">
    <location>
        <begin position="18"/>
        <end position="129"/>
    </location>
</feature>
<organism evidence="4 5">
    <name type="scientific">Tectimicrobiota bacterium</name>
    <dbReference type="NCBI Taxonomy" id="2528274"/>
    <lineage>
        <taxon>Bacteria</taxon>
        <taxon>Pseudomonadati</taxon>
        <taxon>Nitrospinota/Tectimicrobiota group</taxon>
        <taxon>Candidatus Tectimicrobiota</taxon>
    </lineage>
</organism>
<dbReference type="CDD" id="cd00156">
    <property type="entry name" value="REC"/>
    <property type="match status" value="1"/>
</dbReference>
<comment type="caution">
    <text evidence="4">The sequence shown here is derived from an EMBL/GenBank/DDBJ whole genome shotgun (WGS) entry which is preliminary data.</text>
</comment>
<dbReference type="InterPro" id="IPR011006">
    <property type="entry name" value="CheY-like_superfamily"/>
</dbReference>
<dbReference type="Gene3D" id="3.40.50.2300">
    <property type="match status" value="1"/>
</dbReference>
<evidence type="ECO:0000313" key="5">
    <source>
        <dbReference type="Proteomes" id="UP000769766"/>
    </source>
</evidence>
<gene>
    <name evidence="4" type="ORF">HYY20_09890</name>
</gene>
<dbReference type="AlphaFoldDB" id="A0A932G1E6"/>
<dbReference type="SMART" id="SM00448">
    <property type="entry name" value="REC"/>
    <property type="match status" value="1"/>
</dbReference>
<protein>
    <submittedName>
        <fullName evidence="4">Response regulator</fullName>
    </submittedName>
</protein>
<dbReference type="Proteomes" id="UP000769766">
    <property type="component" value="Unassembled WGS sequence"/>
</dbReference>
<dbReference type="EMBL" id="JACPRF010000299">
    <property type="protein sequence ID" value="MBI2877180.1"/>
    <property type="molecule type" value="Genomic_DNA"/>
</dbReference>
<dbReference type="InterPro" id="IPR050595">
    <property type="entry name" value="Bact_response_regulator"/>
</dbReference>
<feature type="modified residue" description="4-aspartylphosphate" evidence="2">
    <location>
        <position position="67"/>
    </location>
</feature>
<dbReference type="InterPro" id="IPR001789">
    <property type="entry name" value="Sig_transdc_resp-reg_receiver"/>
</dbReference>
<dbReference type="GO" id="GO:0000160">
    <property type="term" value="P:phosphorelay signal transduction system"/>
    <property type="evidence" value="ECO:0007669"/>
    <property type="project" value="InterPro"/>
</dbReference>
<evidence type="ECO:0000259" key="3">
    <source>
        <dbReference type="PROSITE" id="PS50110"/>
    </source>
</evidence>
<proteinExistence type="predicted"/>
<dbReference type="Pfam" id="PF00072">
    <property type="entry name" value="Response_reg"/>
    <property type="match status" value="1"/>
</dbReference>
<dbReference type="PROSITE" id="PS50110">
    <property type="entry name" value="RESPONSE_REGULATORY"/>
    <property type="match status" value="1"/>
</dbReference>
<evidence type="ECO:0000313" key="4">
    <source>
        <dbReference type="EMBL" id="MBI2877180.1"/>
    </source>
</evidence>
<evidence type="ECO:0000256" key="2">
    <source>
        <dbReference type="PROSITE-ProRule" id="PRU00169"/>
    </source>
</evidence>
<dbReference type="SUPFAM" id="SSF52172">
    <property type="entry name" value="CheY-like"/>
    <property type="match status" value="1"/>
</dbReference>
<evidence type="ECO:0000256" key="1">
    <source>
        <dbReference type="ARBA" id="ARBA00022553"/>
    </source>
</evidence>